<sequence length="200" mass="22866">MGNLNHRMACDKLLSLIKRLDYAQWIAAVETGFGGILKIIEEDVRATLALPMGPLEVPNLGRIGTPKVGKMVEQILHRGDYGEEFKRDYVLYIISTCIIRSVNGDCFFRMLKLLVDVNQIANYNWCVLLLQSMNDTVVSFIWIELSLDERDAMTDVEQCNKDEKEFPRECGRGKTIDKIDYQSINHEDETDLQEELASMA</sequence>
<accession>A0A9Q1JXJ1</accession>
<dbReference type="EMBL" id="JAKOGI010000579">
    <property type="protein sequence ID" value="KAJ8432847.1"/>
    <property type="molecule type" value="Genomic_DNA"/>
</dbReference>
<proteinExistence type="predicted"/>
<keyword evidence="2" id="KW-1185">Reference proteome</keyword>
<evidence type="ECO:0000313" key="1">
    <source>
        <dbReference type="EMBL" id="KAJ8432847.1"/>
    </source>
</evidence>
<comment type="caution">
    <text evidence="1">The sequence shown here is derived from an EMBL/GenBank/DDBJ whole genome shotgun (WGS) entry which is preliminary data.</text>
</comment>
<name>A0A9Q1JXJ1_9CARY</name>
<gene>
    <name evidence="1" type="ORF">Cgig2_024535</name>
</gene>
<organism evidence="1 2">
    <name type="scientific">Carnegiea gigantea</name>
    <dbReference type="NCBI Taxonomy" id="171969"/>
    <lineage>
        <taxon>Eukaryota</taxon>
        <taxon>Viridiplantae</taxon>
        <taxon>Streptophyta</taxon>
        <taxon>Embryophyta</taxon>
        <taxon>Tracheophyta</taxon>
        <taxon>Spermatophyta</taxon>
        <taxon>Magnoliopsida</taxon>
        <taxon>eudicotyledons</taxon>
        <taxon>Gunneridae</taxon>
        <taxon>Pentapetalae</taxon>
        <taxon>Caryophyllales</taxon>
        <taxon>Cactineae</taxon>
        <taxon>Cactaceae</taxon>
        <taxon>Cactoideae</taxon>
        <taxon>Echinocereeae</taxon>
        <taxon>Carnegiea</taxon>
    </lineage>
</organism>
<protein>
    <submittedName>
        <fullName evidence="1">Uncharacterized protein</fullName>
    </submittedName>
</protein>
<evidence type="ECO:0000313" key="2">
    <source>
        <dbReference type="Proteomes" id="UP001153076"/>
    </source>
</evidence>
<dbReference type="OrthoDB" id="1001981at2759"/>
<dbReference type="AlphaFoldDB" id="A0A9Q1JXJ1"/>
<dbReference type="Proteomes" id="UP001153076">
    <property type="component" value="Unassembled WGS sequence"/>
</dbReference>
<reference evidence="1" key="1">
    <citation type="submission" date="2022-04" db="EMBL/GenBank/DDBJ databases">
        <title>Carnegiea gigantea Genome sequencing and assembly v2.</title>
        <authorList>
            <person name="Copetti D."/>
            <person name="Sanderson M.J."/>
            <person name="Burquez A."/>
            <person name="Wojciechowski M.F."/>
        </authorList>
    </citation>
    <scope>NUCLEOTIDE SEQUENCE</scope>
    <source>
        <strain evidence="1">SGP5-SGP5p</strain>
        <tissue evidence="1">Aerial part</tissue>
    </source>
</reference>